<proteinExistence type="predicted"/>
<dbReference type="STRING" id="1245526.SAMN05216580_0043"/>
<reference evidence="5" key="1">
    <citation type="submission" date="2016-10" db="EMBL/GenBank/DDBJ databases">
        <authorList>
            <person name="Varghese N."/>
            <person name="Submissions S."/>
        </authorList>
    </citation>
    <scope>NUCLEOTIDE SEQUENCE [LARGE SCALE GENOMIC DNA]</scope>
    <source>
        <strain evidence="5">CCTCC 2012022</strain>
    </source>
</reference>
<keyword evidence="1" id="KW-0175">Coiled coil</keyword>
<gene>
    <name evidence="4" type="ORF">SAMN05216580_0043</name>
</gene>
<sequence length="279" mass="30137">MRNDSLDELDDALPSLVSEQRESPAAVERGAVRPSRGAPLALWGLLLVLTLALAALGWWSQRELERMARQLVATQEIFARISEDAAGQLKDISGQVVAAESTVTSESEALKLRLKQLESRLAELTRREQGAAEQRSAQARQLEQVRGELQGREEAASRLAAAVQVQQQTLASLEERLKGLAGEQAALKAAQAEVTRLDGRLQGLTGELAALKKQGNPAQAIARLEEDLLVLRSQLDNRPAAAGGAGGSAEFDAFRAQVNRTITTLQGQVQNLQQQIDAR</sequence>
<evidence type="ECO:0000313" key="4">
    <source>
        <dbReference type="EMBL" id="SDT86909.1"/>
    </source>
</evidence>
<name>A0A1H2DVP7_9GAMM</name>
<feature type="coiled-coil region" evidence="1">
    <location>
        <begin position="107"/>
        <end position="214"/>
    </location>
</feature>
<feature type="compositionally biased region" description="Acidic residues" evidence="2">
    <location>
        <begin position="1"/>
        <end position="11"/>
    </location>
</feature>
<dbReference type="Gene3D" id="1.10.287.1490">
    <property type="match status" value="1"/>
</dbReference>
<feature type="region of interest" description="Disordered" evidence="2">
    <location>
        <begin position="1"/>
        <end position="30"/>
    </location>
</feature>
<accession>A0A1H2DVP7</accession>
<keyword evidence="5" id="KW-1185">Reference proteome</keyword>
<dbReference type="Proteomes" id="UP000243063">
    <property type="component" value="Chromosome I"/>
</dbReference>
<keyword evidence="3" id="KW-1133">Transmembrane helix</keyword>
<organism evidence="4 5">
    <name type="scientific">Geopseudomonas guangdongensis</name>
    <dbReference type="NCBI Taxonomy" id="1245526"/>
    <lineage>
        <taxon>Bacteria</taxon>
        <taxon>Pseudomonadati</taxon>
        <taxon>Pseudomonadota</taxon>
        <taxon>Gammaproteobacteria</taxon>
        <taxon>Pseudomonadales</taxon>
        <taxon>Pseudomonadaceae</taxon>
        <taxon>Geopseudomonas</taxon>
    </lineage>
</organism>
<dbReference type="EMBL" id="LT629780">
    <property type="protein sequence ID" value="SDT86909.1"/>
    <property type="molecule type" value="Genomic_DNA"/>
</dbReference>
<keyword evidence="3" id="KW-0812">Transmembrane</keyword>
<evidence type="ECO:0000313" key="5">
    <source>
        <dbReference type="Proteomes" id="UP000243063"/>
    </source>
</evidence>
<evidence type="ECO:0008006" key="6">
    <source>
        <dbReference type="Google" id="ProtNLM"/>
    </source>
</evidence>
<feature type="transmembrane region" description="Helical" evidence="3">
    <location>
        <begin position="40"/>
        <end position="59"/>
    </location>
</feature>
<evidence type="ECO:0000256" key="1">
    <source>
        <dbReference type="SAM" id="Coils"/>
    </source>
</evidence>
<protein>
    <recommendedName>
        <fullName evidence="6">ATPase</fullName>
    </recommendedName>
</protein>
<keyword evidence="3" id="KW-0472">Membrane</keyword>
<dbReference type="RefSeq" id="WP_090211220.1">
    <property type="nucleotide sequence ID" value="NZ_LT629780.1"/>
</dbReference>
<evidence type="ECO:0000256" key="2">
    <source>
        <dbReference type="SAM" id="MobiDB-lite"/>
    </source>
</evidence>
<dbReference type="AlphaFoldDB" id="A0A1H2DVP7"/>
<dbReference type="OrthoDB" id="7033272at2"/>
<evidence type="ECO:0000256" key="3">
    <source>
        <dbReference type="SAM" id="Phobius"/>
    </source>
</evidence>